<gene>
    <name evidence="1" type="ORF">CSUI_008374</name>
</gene>
<feature type="non-terminal residue" evidence="1">
    <location>
        <position position="50"/>
    </location>
</feature>
<protein>
    <submittedName>
        <fullName evidence="1">Uncharacterized protein</fullName>
    </submittedName>
</protein>
<organism evidence="1 2">
    <name type="scientific">Cystoisospora suis</name>
    <dbReference type="NCBI Taxonomy" id="483139"/>
    <lineage>
        <taxon>Eukaryota</taxon>
        <taxon>Sar</taxon>
        <taxon>Alveolata</taxon>
        <taxon>Apicomplexa</taxon>
        <taxon>Conoidasida</taxon>
        <taxon>Coccidia</taxon>
        <taxon>Eucoccidiorida</taxon>
        <taxon>Eimeriorina</taxon>
        <taxon>Sarcocystidae</taxon>
        <taxon>Cystoisospora</taxon>
    </lineage>
</organism>
<dbReference type="Proteomes" id="UP000221165">
    <property type="component" value="Unassembled WGS sequence"/>
</dbReference>
<dbReference type="VEuPathDB" id="ToxoDB:CSUI_008374"/>
<comment type="caution">
    <text evidence="1">The sequence shown here is derived from an EMBL/GenBank/DDBJ whole genome shotgun (WGS) entry which is preliminary data.</text>
</comment>
<reference evidence="1 2" key="1">
    <citation type="journal article" date="2017" name="Int. J. Parasitol.">
        <title>The genome of the protozoan parasite Cystoisospora suis and a reverse vaccinology approach to identify vaccine candidates.</title>
        <authorList>
            <person name="Palmieri N."/>
            <person name="Shrestha A."/>
            <person name="Ruttkowski B."/>
            <person name="Beck T."/>
            <person name="Vogl C."/>
            <person name="Tomley F."/>
            <person name="Blake D.P."/>
            <person name="Joachim A."/>
        </authorList>
    </citation>
    <scope>NUCLEOTIDE SEQUENCE [LARGE SCALE GENOMIC DNA]</scope>
    <source>
        <strain evidence="1 2">Wien I</strain>
    </source>
</reference>
<dbReference type="GeneID" id="94431719"/>
<dbReference type="RefSeq" id="XP_067919516.1">
    <property type="nucleotide sequence ID" value="XM_068068508.1"/>
</dbReference>
<proteinExistence type="predicted"/>
<keyword evidence="2" id="KW-1185">Reference proteome</keyword>
<evidence type="ECO:0000313" key="2">
    <source>
        <dbReference type="Proteomes" id="UP000221165"/>
    </source>
</evidence>
<name>A0A2C6KMU3_9APIC</name>
<dbReference type="AlphaFoldDB" id="A0A2C6KMU3"/>
<dbReference type="EMBL" id="MIGC01004672">
    <property type="protein sequence ID" value="PHJ17802.1"/>
    <property type="molecule type" value="Genomic_DNA"/>
</dbReference>
<evidence type="ECO:0000313" key="1">
    <source>
        <dbReference type="EMBL" id="PHJ17802.1"/>
    </source>
</evidence>
<feature type="non-terminal residue" evidence="1">
    <location>
        <position position="1"/>
    </location>
</feature>
<sequence>DTSPSFSSFLSSMVSFPVISDFVYLCSQDINATELGRMAVPDGSRQSFTM</sequence>
<accession>A0A2C6KMU3</accession>